<dbReference type="Gene3D" id="3.40.50.1820">
    <property type="entry name" value="alpha/beta hydrolase"/>
    <property type="match status" value="1"/>
</dbReference>
<name>A0A9Q3W1A0_9GAMM</name>
<dbReference type="PRINTS" id="PR00412">
    <property type="entry name" value="EPOXHYDRLASE"/>
</dbReference>
<evidence type="ECO:0000259" key="1">
    <source>
        <dbReference type="Pfam" id="PF00561"/>
    </source>
</evidence>
<proteinExistence type="predicted"/>
<accession>A0A9Q3W1A0</accession>
<dbReference type="InterPro" id="IPR029058">
    <property type="entry name" value="AB_hydrolase_fold"/>
</dbReference>
<dbReference type="PANTHER" id="PTHR43798">
    <property type="entry name" value="MONOACYLGLYCEROL LIPASE"/>
    <property type="match status" value="1"/>
</dbReference>
<dbReference type="GO" id="GO:0016020">
    <property type="term" value="C:membrane"/>
    <property type="evidence" value="ECO:0007669"/>
    <property type="project" value="TreeGrafter"/>
</dbReference>
<dbReference type="EMBL" id="JAJVKT010000009">
    <property type="protein sequence ID" value="MCE7508805.1"/>
    <property type="molecule type" value="Genomic_DNA"/>
</dbReference>
<comment type="caution">
    <text evidence="2">The sequence shown here is derived from an EMBL/GenBank/DDBJ whole genome shotgun (WGS) entry which is preliminary data.</text>
</comment>
<protein>
    <submittedName>
        <fullName evidence="2">Haloalkane dehalogenase</fullName>
        <ecNumber evidence="2">3.8.1.5</ecNumber>
    </submittedName>
</protein>
<dbReference type="Proteomes" id="UP001107961">
    <property type="component" value="Unassembled WGS sequence"/>
</dbReference>
<organism evidence="2 3">
    <name type="scientific">Alloalcanivorax xenomutans</name>
    <dbReference type="NCBI Taxonomy" id="1094342"/>
    <lineage>
        <taxon>Bacteria</taxon>
        <taxon>Pseudomonadati</taxon>
        <taxon>Pseudomonadota</taxon>
        <taxon>Gammaproteobacteria</taxon>
        <taxon>Oceanospirillales</taxon>
        <taxon>Alcanivoracaceae</taxon>
        <taxon>Alloalcanivorax</taxon>
    </lineage>
</organism>
<dbReference type="RefSeq" id="WP_055099384.1">
    <property type="nucleotide sequence ID" value="NZ_CBDDTQ010000003.1"/>
</dbReference>
<dbReference type="AlphaFoldDB" id="A0A9Q3W1A0"/>
<dbReference type="PANTHER" id="PTHR43798:SF24">
    <property type="entry name" value="CIS-3-ALKYL-4-ALKYLOXETAN-2-ONE DECARBOXYLASE"/>
    <property type="match status" value="1"/>
</dbReference>
<dbReference type="KEGG" id="axe:P40_01785"/>
<dbReference type="InterPro" id="IPR050266">
    <property type="entry name" value="AB_hydrolase_sf"/>
</dbReference>
<sequence>MLREQLPYPKHEKVIHGKRLAYVDEGEGDPIVFLHGNPTSSFLWRNVMPELAGQGRLIAPDLIGQGDSEKLPAGEGAEAYGFDTAYHYLEGLLEALGCHQRVTLVVHDWGSALGFHWARCHPDAVKGIAYMEAIVMPVTWEDWPEAARGIFKGFRSDKGEDLILNRNMFVEAVLPGSVIRDLSEAEMAEYRRPFQKPEDRQPTLNWPRDIPIDGEPAEMVRVVRDYADWLAASPLPKLFVNADPGSILIGRQREFCRTWPNQTEVTVRGNHFLQEDSPVEIGQAVARWLEAMPNS</sequence>
<feature type="domain" description="AB hydrolase-1" evidence="1">
    <location>
        <begin position="30"/>
        <end position="277"/>
    </location>
</feature>
<dbReference type="GeneID" id="94685124"/>
<reference evidence="2" key="1">
    <citation type="submission" date="2022-01" db="EMBL/GenBank/DDBJ databases">
        <authorList>
            <person name="Karlyshev A.V."/>
            <person name="Jaspars M."/>
        </authorList>
    </citation>
    <scope>NUCLEOTIDE SEQUENCE</scope>
    <source>
        <strain evidence="2">AGSA3-2</strain>
    </source>
</reference>
<dbReference type="EC" id="3.8.1.5" evidence="2"/>
<evidence type="ECO:0000313" key="3">
    <source>
        <dbReference type="Proteomes" id="UP001107961"/>
    </source>
</evidence>
<dbReference type="InterPro" id="IPR000639">
    <property type="entry name" value="Epox_hydrolase-like"/>
</dbReference>
<gene>
    <name evidence="2" type="ORF">LZG35_09175</name>
</gene>
<keyword evidence="2" id="KW-0378">Hydrolase</keyword>
<dbReference type="NCBIfam" id="NF002938">
    <property type="entry name" value="PRK03592.1"/>
    <property type="match status" value="1"/>
</dbReference>
<dbReference type="SUPFAM" id="SSF53474">
    <property type="entry name" value="alpha/beta-Hydrolases"/>
    <property type="match status" value="1"/>
</dbReference>
<evidence type="ECO:0000313" key="2">
    <source>
        <dbReference type="EMBL" id="MCE7508805.1"/>
    </source>
</evidence>
<dbReference type="Pfam" id="PF00561">
    <property type="entry name" value="Abhydrolase_1"/>
    <property type="match status" value="1"/>
</dbReference>
<keyword evidence="3" id="KW-1185">Reference proteome</keyword>
<dbReference type="InterPro" id="IPR000073">
    <property type="entry name" value="AB_hydrolase_1"/>
</dbReference>
<dbReference type="GO" id="GO:0018786">
    <property type="term" value="F:haloalkane dehalogenase activity"/>
    <property type="evidence" value="ECO:0007669"/>
    <property type="project" value="UniProtKB-EC"/>
</dbReference>